<dbReference type="EMBL" id="MU253852">
    <property type="protein sequence ID" value="KAG9245339.1"/>
    <property type="molecule type" value="Genomic_DNA"/>
</dbReference>
<protein>
    <recommendedName>
        <fullName evidence="2">ribonuclease T2</fullName>
        <ecNumber evidence="2">4.6.1.19</ecNumber>
    </recommendedName>
</protein>
<name>A0A9P8CFN4_9HELO</name>
<dbReference type="InterPro" id="IPR018188">
    <property type="entry name" value="RNase_T2_His_AS_1"/>
</dbReference>
<dbReference type="EC" id="4.6.1.19" evidence="2"/>
<dbReference type="Pfam" id="PF00445">
    <property type="entry name" value="Ribonuclease_T2"/>
    <property type="match status" value="1"/>
</dbReference>
<evidence type="ECO:0000256" key="4">
    <source>
        <dbReference type="RuleBase" id="RU004328"/>
    </source>
</evidence>
<proteinExistence type="inferred from homology"/>
<evidence type="ECO:0000256" key="2">
    <source>
        <dbReference type="ARBA" id="ARBA00012571"/>
    </source>
</evidence>
<reference evidence="6" key="1">
    <citation type="journal article" date="2021" name="IMA Fungus">
        <title>Genomic characterization of three marine fungi, including Emericellopsis atlantica sp. nov. with signatures of a generalist lifestyle and marine biomass degradation.</title>
        <authorList>
            <person name="Hagestad O.C."/>
            <person name="Hou L."/>
            <person name="Andersen J.H."/>
            <person name="Hansen E.H."/>
            <person name="Altermark B."/>
            <person name="Li C."/>
            <person name="Kuhnert E."/>
            <person name="Cox R.J."/>
            <person name="Crous P.W."/>
            <person name="Spatafora J.W."/>
            <person name="Lail K."/>
            <person name="Amirebrahimi M."/>
            <person name="Lipzen A."/>
            <person name="Pangilinan J."/>
            <person name="Andreopoulos W."/>
            <person name="Hayes R.D."/>
            <person name="Ng V."/>
            <person name="Grigoriev I.V."/>
            <person name="Jackson S.A."/>
            <person name="Sutton T.D.S."/>
            <person name="Dobson A.D.W."/>
            <person name="Rama T."/>
        </authorList>
    </citation>
    <scope>NUCLEOTIDE SEQUENCE</scope>
    <source>
        <strain evidence="6">TRa3180A</strain>
    </source>
</reference>
<comment type="caution">
    <text evidence="6">The sequence shown here is derived from an EMBL/GenBank/DDBJ whole genome shotgun (WGS) entry which is preliminary data.</text>
</comment>
<evidence type="ECO:0000256" key="1">
    <source>
        <dbReference type="ARBA" id="ARBA00007469"/>
    </source>
</evidence>
<keyword evidence="3" id="KW-0255">Endonuclease</keyword>
<comment type="similarity">
    <text evidence="1 4">Belongs to the RNase T2 family.</text>
</comment>
<evidence type="ECO:0000313" key="6">
    <source>
        <dbReference type="EMBL" id="KAG9245339.1"/>
    </source>
</evidence>
<keyword evidence="3" id="KW-0540">Nuclease</keyword>
<feature type="chain" id="PRO_5040188445" description="ribonuclease T2" evidence="5">
    <location>
        <begin position="19"/>
        <end position="322"/>
    </location>
</feature>
<dbReference type="GO" id="GO:0033897">
    <property type="term" value="F:ribonuclease T2 activity"/>
    <property type="evidence" value="ECO:0007669"/>
    <property type="project" value="UniProtKB-EC"/>
</dbReference>
<accession>A0A9P8CFN4</accession>
<dbReference type="InterPro" id="IPR033130">
    <property type="entry name" value="RNase_T2_His_AS_2"/>
</dbReference>
<dbReference type="Gene3D" id="3.90.730.10">
    <property type="entry name" value="Ribonuclease T2-like"/>
    <property type="match status" value="1"/>
</dbReference>
<dbReference type="InterPro" id="IPR001568">
    <property type="entry name" value="RNase_T2-like"/>
</dbReference>
<dbReference type="InterPro" id="IPR036430">
    <property type="entry name" value="RNase_T2-like_sf"/>
</dbReference>
<sequence>MMRSSPTNSLLFVAGVSAALYGESNLNHTCAIDDSSSILSCSPKANATLYDSCCVETYGGLFLSTQFWSTYTGLESSGQKLPADKWTLHGLWPDFCDGTYTQYCDLDRQYDPAPVPNTTDGKANGTVVPPWEGPGNITSFVTALGRLDLLAWMNKYWINQGAPNDDFWGHEFSKHATCFSTFDVPCYGPSYVQHSEIVEFYETAIMYYKRLPTWEWLSTADIHPSNDTSVSYSLSDFQTALVDGYGALPYVGCTGPKYNTTEAGKGSLDTGLTVLSEVWYNFHAFGKPQRGKWLPVNATYTTNCAKAKGAIKYYERTVTSVQ</sequence>
<evidence type="ECO:0000256" key="5">
    <source>
        <dbReference type="SAM" id="SignalP"/>
    </source>
</evidence>
<dbReference type="Proteomes" id="UP000887226">
    <property type="component" value="Unassembled WGS sequence"/>
</dbReference>
<dbReference type="PROSITE" id="PS00531">
    <property type="entry name" value="RNASE_T2_2"/>
    <property type="match status" value="1"/>
</dbReference>
<keyword evidence="7" id="KW-1185">Reference proteome</keyword>
<dbReference type="PROSITE" id="PS00530">
    <property type="entry name" value="RNASE_T2_1"/>
    <property type="match status" value="1"/>
</dbReference>
<organism evidence="6 7">
    <name type="scientific">Calycina marina</name>
    <dbReference type="NCBI Taxonomy" id="1763456"/>
    <lineage>
        <taxon>Eukaryota</taxon>
        <taxon>Fungi</taxon>
        <taxon>Dikarya</taxon>
        <taxon>Ascomycota</taxon>
        <taxon>Pezizomycotina</taxon>
        <taxon>Leotiomycetes</taxon>
        <taxon>Helotiales</taxon>
        <taxon>Pezizellaceae</taxon>
        <taxon>Calycina</taxon>
    </lineage>
</organism>
<dbReference type="SUPFAM" id="SSF55895">
    <property type="entry name" value="Ribonuclease Rh-like"/>
    <property type="match status" value="1"/>
</dbReference>
<gene>
    <name evidence="6" type="ORF">BJ878DRAFT_458520</name>
</gene>
<dbReference type="AlphaFoldDB" id="A0A9P8CFN4"/>
<keyword evidence="5" id="KW-0732">Signal</keyword>
<dbReference type="GO" id="GO:0005576">
    <property type="term" value="C:extracellular region"/>
    <property type="evidence" value="ECO:0007669"/>
    <property type="project" value="TreeGrafter"/>
</dbReference>
<dbReference type="GO" id="GO:0003723">
    <property type="term" value="F:RNA binding"/>
    <property type="evidence" value="ECO:0007669"/>
    <property type="project" value="InterPro"/>
</dbReference>
<dbReference type="PANTHER" id="PTHR11240:SF17">
    <property type="entry name" value="RIBONUCLEASE T2"/>
    <property type="match status" value="1"/>
</dbReference>
<evidence type="ECO:0000256" key="3">
    <source>
        <dbReference type="ARBA" id="ARBA00022759"/>
    </source>
</evidence>
<dbReference type="PANTHER" id="PTHR11240">
    <property type="entry name" value="RIBONUCLEASE T2"/>
    <property type="match status" value="1"/>
</dbReference>
<feature type="signal peptide" evidence="5">
    <location>
        <begin position="1"/>
        <end position="18"/>
    </location>
</feature>
<evidence type="ECO:0000313" key="7">
    <source>
        <dbReference type="Proteomes" id="UP000887226"/>
    </source>
</evidence>
<dbReference type="GO" id="GO:0006401">
    <property type="term" value="P:RNA catabolic process"/>
    <property type="evidence" value="ECO:0007669"/>
    <property type="project" value="TreeGrafter"/>
</dbReference>
<keyword evidence="3" id="KW-0378">Hydrolase</keyword>
<dbReference type="OrthoDB" id="435754at2759"/>